<evidence type="ECO:0000313" key="3">
    <source>
        <dbReference type="Proteomes" id="UP000324222"/>
    </source>
</evidence>
<proteinExistence type="predicted"/>
<feature type="compositionally biased region" description="Polar residues" evidence="1">
    <location>
        <begin position="48"/>
        <end position="58"/>
    </location>
</feature>
<evidence type="ECO:0000256" key="1">
    <source>
        <dbReference type="SAM" id="MobiDB-lite"/>
    </source>
</evidence>
<gene>
    <name evidence="2" type="ORF">E2C01_090212</name>
</gene>
<organism evidence="2 3">
    <name type="scientific">Portunus trituberculatus</name>
    <name type="common">Swimming crab</name>
    <name type="synonym">Neptunus trituberculatus</name>
    <dbReference type="NCBI Taxonomy" id="210409"/>
    <lineage>
        <taxon>Eukaryota</taxon>
        <taxon>Metazoa</taxon>
        <taxon>Ecdysozoa</taxon>
        <taxon>Arthropoda</taxon>
        <taxon>Crustacea</taxon>
        <taxon>Multicrustacea</taxon>
        <taxon>Malacostraca</taxon>
        <taxon>Eumalacostraca</taxon>
        <taxon>Eucarida</taxon>
        <taxon>Decapoda</taxon>
        <taxon>Pleocyemata</taxon>
        <taxon>Brachyura</taxon>
        <taxon>Eubrachyura</taxon>
        <taxon>Portunoidea</taxon>
        <taxon>Portunidae</taxon>
        <taxon>Portuninae</taxon>
        <taxon>Portunus</taxon>
    </lineage>
</organism>
<feature type="region of interest" description="Disordered" evidence="1">
    <location>
        <begin position="48"/>
        <end position="79"/>
    </location>
</feature>
<sequence length="93" mass="10310">MPEMRDDAPNTASSSPRPCRPACHHPRQMGVMLCTASHTLPVGVSSNYHDPLINQPSRHATREVEPPSRGREAMVESKRDTEGATVTYCLIFH</sequence>
<accession>A0A5B7JE35</accession>
<keyword evidence="3" id="KW-1185">Reference proteome</keyword>
<protein>
    <submittedName>
        <fullName evidence="2">Uncharacterized protein</fullName>
    </submittedName>
</protein>
<name>A0A5B7JE35_PORTR</name>
<reference evidence="2 3" key="1">
    <citation type="submission" date="2019-05" db="EMBL/GenBank/DDBJ databases">
        <title>Another draft genome of Portunus trituberculatus and its Hox gene families provides insights of decapod evolution.</title>
        <authorList>
            <person name="Jeong J.-H."/>
            <person name="Song I."/>
            <person name="Kim S."/>
            <person name="Choi T."/>
            <person name="Kim D."/>
            <person name="Ryu S."/>
            <person name="Kim W."/>
        </authorList>
    </citation>
    <scope>NUCLEOTIDE SEQUENCE [LARGE SCALE GENOMIC DNA]</scope>
    <source>
        <tissue evidence="2">Muscle</tissue>
    </source>
</reference>
<comment type="caution">
    <text evidence="2">The sequence shown here is derived from an EMBL/GenBank/DDBJ whole genome shotgun (WGS) entry which is preliminary data.</text>
</comment>
<dbReference type="AlphaFoldDB" id="A0A5B7JE35"/>
<feature type="compositionally biased region" description="Basic and acidic residues" evidence="1">
    <location>
        <begin position="60"/>
        <end position="79"/>
    </location>
</feature>
<feature type="region of interest" description="Disordered" evidence="1">
    <location>
        <begin position="1"/>
        <end position="22"/>
    </location>
</feature>
<dbReference type="EMBL" id="VSRR010100725">
    <property type="protein sequence ID" value="MPC95020.1"/>
    <property type="molecule type" value="Genomic_DNA"/>
</dbReference>
<dbReference type="Proteomes" id="UP000324222">
    <property type="component" value="Unassembled WGS sequence"/>
</dbReference>
<evidence type="ECO:0000313" key="2">
    <source>
        <dbReference type="EMBL" id="MPC95020.1"/>
    </source>
</evidence>